<dbReference type="InterPro" id="IPR033140">
    <property type="entry name" value="Lipase_GDXG_put_SER_AS"/>
</dbReference>
<dbReference type="PROSITE" id="PS01173">
    <property type="entry name" value="LIPASE_GDXG_HIS"/>
    <property type="match status" value="1"/>
</dbReference>
<dbReference type="PROSITE" id="PS01174">
    <property type="entry name" value="LIPASE_GDXG_SER"/>
    <property type="match status" value="1"/>
</dbReference>
<proteinExistence type="inferred from homology"/>
<dbReference type="SUPFAM" id="SSF53474">
    <property type="entry name" value="alpha/beta-Hydrolases"/>
    <property type="match status" value="1"/>
</dbReference>
<comment type="similarity">
    <text evidence="1">Belongs to the 'GDXG' lipolytic enzyme family.</text>
</comment>
<evidence type="ECO:0000313" key="6">
    <source>
        <dbReference type="Proteomes" id="UP000240971"/>
    </source>
</evidence>
<dbReference type="GO" id="GO:0016787">
    <property type="term" value="F:hydrolase activity"/>
    <property type="evidence" value="ECO:0007669"/>
    <property type="project" value="UniProtKB-KW"/>
</dbReference>
<dbReference type="PANTHER" id="PTHR48081">
    <property type="entry name" value="AB HYDROLASE SUPERFAMILY PROTEIN C4A8.06C"/>
    <property type="match status" value="1"/>
</dbReference>
<name>A0A2P8HW23_CHINA</name>
<dbReference type="Proteomes" id="UP000240971">
    <property type="component" value="Unassembled WGS sequence"/>
</dbReference>
<dbReference type="InterPro" id="IPR029058">
    <property type="entry name" value="AB_hydrolase_fold"/>
</dbReference>
<dbReference type="AlphaFoldDB" id="A0A2P8HW23"/>
<dbReference type="OrthoDB" id="9815425at2"/>
<evidence type="ECO:0000256" key="1">
    <source>
        <dbReference type="ARBA" id="ARBA00010515"/>
    </source>
</evidence>
<keyword evidence="6" id="KW-1185">Reference proteome</keyword>
<dbReference type="PANTHER" id="PTHR48081:SF8">
    <property type="entry name" value="ALPHA_BETA HYDROLASE FOLD-3 DOMAIN-CONTAINING PROTEIN-RELATED"/>
    <property type="match status" value="1"/>
</dbReference>
<evidence type="ECO:0000313" key="5">
    <source>
        <dbReference type="EMBL" id="PSL50364.1"/>
    </source>
</evidence>
<dbReference type="InterPro" id="IPR013094">
    <property type="entry name" value="AB_hydrolase_3"/>
</dbReference>
<organism evidence="5 6">
    <name type="scientific">Chitinophaga niastensis</name>
    <dbReference type="NCBI Taxonomy" id="536980"/>
    <lineage>
        <taxon>Bacteria</taxon>
        <taxon>Pseudomonadati</taxon>
        <taxon>Bacteroidota</taxon>
        <taxon>Chitinophagia</taxon>
        <taxon>Chitinophagales</taxon>
        <taxon>Chitinophagaceae</taxon>
        <taxon>Chitinophaga</taxon>
    </lineage>
</organism>
<dbReference type="InterPro" id="IPR050300">
    <property type="entry name" value="GDXG_lipolytic_enzyme"/>
</dbReference>
<dbReference type="RefSeq" id="WP_106527513.1">
    <property type="nucleotide sequence ID" value="NZ_PYAW01000001.1"/>
</dbReference>
<dbReference type="InterPro" id="IPR002168">
    <property type="entry name" value="Lipase_GDXG_HIS_AS"/>
</dbReference>
<keyword evidence="2" id="KW-0378">Hydrolase</keyword>
<feature type="domain" description="Alpha/beta hydrolase fold-3" evidence="4">
    <location>
        <begin position="77"/>
        <end position="273"/>
    </location>
</feature>
<evidence type="ECO:0000256" key="3">
    <source>
        <dbReference type="PROSITE-ProRule" id="PRU10038"/>
    </source>
</evidence>
<dbReference type="Pfam" id="PF07859">
    <property type="entry name" value="Abhydrolase_3"/>
    <property type="match status" value="1"/>
</dbReference>
<reference evidence="5 6" key="1">
    <citation type="submission" date="2018-03" db="EMBL/GenBank/DDBJ databases">
        <title>Genomic Encyclopedia of Archaeal and Bacterial Type Strains, Phase II (KMG-II): from individual species to whole genera.</title>
        <authorList>
            <person name="Goeker M."/>
        </authorList>
    </citation>
    <scope>NUCLEOTIDE SEQUENCE [LARGE SCALE GENOMIC DNA]</scope>
    <source>
        <strain evidence="5 6">DSM 24859</strain>
    </source>
</reference>
<evidence type="ECO:0000259" key="4">
    <source>
        <dbReference type="Pfam" id="PF07859"/>
    </source>
</evidence>
<dbReference type="Gene3D" id="3.40.50.1820">
    <property type="entry name" value="alpha/beta hydrolase"/>
    <property type="match status" value="1"/>
</dbReference>
<comment type="caution">
    <text evidence="5">The sequence shown here is derived from an EMBL/GenBank/DDBJ whole genome shotgun (WGS) entry which is preliminary data.</text>
</comment>
<feature type="active site" evidence="3">
    <location>
        <position position="155"/>
    </location>
</feature>
<evidence type="ECO:0000256" key="2">
    <source>
        <dbReference type="ARBA" id="ARBA00022801"/>
    </source>
</evidence>
<gene>
    <name evidence="5" type="ORF">CLV51_1011709</name>
</gene>
<protein>
    <submittedName>
        <fullName evidence="5">Acetyl esterase</fullName>
    </submittedName>
</protein>
<sequence length="299" mass="33399">MEILPQVQDVLTFIHSVNVTHIEDKLQASRAFYEKLIPLAGEQEAVFAVEDKTIEFTDRKINIRIYRPDNKKTLPAVVYFHGGGFFKGSLATHDRPLRQLANLSGVVIISVDYRLAPEYPFPHGLNDCVDTTAWIINHAEELGIDSHYMAVAGDSAGGTLATAVAGKLNNILCQILIYPATDSSFATPSWSEFAEGPILTLKQAIQLWEYYTEDKINAAPIFNDDLSGMPDTFIITAEYDPLRDEAMAYAKKLRHANVQVTEKLYPKMIHGFMQMGGVIDQGKEAIATIAEYIRYKLVK</sequence>
<dbReference type="EMBL" id="PYAW01000001">
    <property type="protein sequence ID" value="PSL50364.1"/>
    <property type="molecule type" value="Genomic_DNA"/>
</dbReference>
<accession>A0A2P8HW23</accession>